<dbReference type="EMBL" id="JAGPYM010000015">
    <property type="protein sequence ID" value="KAH6887078.1"/>
    <property type="molecule type" value="Genomic_DNA"/>
</dbReference>
<dbReference type="AlphaFoldDB" id="A0A9P8W268"/>
<evidence type="ECO:0000313" key="3">
    <source>
        <dbReference type="Proteomes" id="UP000777438"/>
    </source>
</evidence>
<comment type="caution">
    <text evidence="2">The sequence shown here is derived from an EMBL/GenBank/DDBJ whole genome shotgun (WGS) entry which is preliminary data.</text>
</comment>
<protein>
    <recommendedName>
        <fullName evidence="4">F-box domain-containing protein</fullName>
    </recommendedName>
</protein>
<organism evidence="2 3">
    <name type="scientific">Thelonectria olida</name>
    <dbReference type="NCBI Taxonomy" id="1576542"/>
    <lineage>
        <taxon>Eukaryota</taxon>
        <taxon>Fungi</taxon>
        <taxon>Dikarya</taxon>
        <taxon>Ascomycota</taxon>
        <taxon>Pezizomycotina</taxon>
        <taxon>Sordariomycetes</taxon>
        <taxon>Hypocreomycetidae</taxon>
        <taxon>Hypocreales</taxon>
        <taxon>Nectriaceae</taxon>
        <taxon>Thelonectria</taxon>
    </lineage>
</organism>
<gene>
    <name evidence="2" type="ORF">B0T10DRAFT_563302</name>
</gene>
<evidence type="ECO:0000256" key="1">
    <source>
        <dbReference type="SAM" id="MobiDB-lite"/>
    </source>
</evidence>
<keyword evidence="3" id="KW-1185">Reference proteome</keyword>
<proteinExistence type="predicted"/>
<feature type="compositionally biased region" description="Basic and acidic residues" evidence="1">
    <location>
        <begin position="35"/>
        <end position="51"/>
    </location>
</feature>
<name>A0A9P8W268_9HYPO</name>
<accession>A0A9P8W268</accession>
<dbReference type="OrthoDB" id="3766406at2759"/>
<evidence type="ECO:0000313" key="2">
    <source>
        <dbReference type="EMBL" id="KAH6887078.1"/>
    </source>
</evidence>
<evidence type="ECO:0008006" key="4">
    <source>
        <dbReference type="Google" id="ProtNLM"/>
    </source>
</evidence>
<reference evidence="2 3" key="1">
    <citation type="journal article" date="2021" name="Nat. Commun.">
        <title>Genetic determinants of endophytism in the Arabidopsis root mycobiome.</title>
        <authorList>
            <person name="Mesny F."/>
            <person name="Miyauchi S."/>
            <person name="Thiergart T."/>
            <person name="Pickel B."/>
            <person name="Atanasova L."/>
            <person name="Karlsson M."/>
            <person name="Huettel B."/>
            <person name="Barry K.W."/>
            <person name="Haridas S."/>
            <person name="Chen C."/>
            <person name="Bauer D."/>
            <person name="Andreopoulos W."/>
            <person name="Pangilinan J."/>
            <person name="LaButti K."/>
            <person name="Riley R."/>
            <person name="Lipzen A."/>
            <person name="Clum A."/>
            <person name="Drula E."/>
            <person name="Henrissat B."/>
            <person name="Kohler A."/>
            <person name="Grigoriev I.V."/>
            <person name="Martin F.M."/>
            <person name="Hacquard S."/>
        </authorList>
    </citation>
    <scope>NUCLEOTIDE SEQUENCE [LARGE SCALE GENOMIC DNA]</scope>
    <source>
        <strain evidence="2 3">MPI-CAGE-CH-0241</strain>
    </source>
</reference>
<dbReference type="Proteomes" id="UP000777438">
    <property type="component" value="Unassembled WGS sequence"/>
</dbReference>
<feature type="region of interest" description="Disordered" evidence="1">
    <location>
        <begin position="24"/>
        <end position="70"/>
    </location>
</feature>
<sequence length="432" mass="49028">MFRRILKAFKKALKCSNDSDIIIEGNQGKRGASKQFRDKPGPDDAKLHGTEPGDTEPELDAYTGSKNTESENPEACIIKSAFERVPENVWVEIATLLSVVDRASLAFTCRYTHTFMSKALKLAPTNKYEFILRLEKDGVWLAEILCGKCRKFHLPRGEKQPKGCSTRPFKSRSLPSQVEFDLVTAILRCHKFNSTLYTVDHLASTKEYADQEAKIINYVSAQISQGNLILKSETILCAGNDRLNALKYVPKLKSLLRKHHELGQICHHNDWVGVMPFASGPRSSAAHAPRFHGQLRSLVESNLHNQATYECLWTHPRTCWTECNASSALEARLEGLWYCTCCSTDFKITIVHGEGRNSRAKFVVLTSWKNLGYGSNLGEYEWREYKASPDVSQPHRRFQAESAAKRFEDRGAGGDTWVSYRPSRWRLEEFFP</sequence>